<dbReference type="Proteomes" id="UP000298602">
    <property type="component" value="Chromosome"/>
</dbReference>
<keyword evidence="9" id="KW-1003">Cell membrane</keyword>
<organism evidence="11 12">
    <name type="scientific">Desulfoglaeba alkanexedens ALDC</name>
    <dbReference type="NCBI Taxonomy" id="980445"/>
    <lineage>
        <taxon>Bacteria</taxon>
        <taxon>Pseudomonadati</taxon>
        <taxon>Thermodesulfobacteriota</taxon>
        <taxon>Syntrophobacteria</taxon>
        <taxon>Syntrophobacterales</taxon>
        <taxon>Syntrophobacteraceae</taxon>
        <taxon>Desulfoglaeba</taxon>
    </lineage>
</organism>
<dbReference type="GO" id="GO:0009245">
    <property type="term" value="P:lipid A biosynthetic process"/>
    <property type="evidence" value="ECO:0007669"/>
    <property type="project" value="TreeGrafter"/>
</dbReference>
<comment type="catalytic activity">
    <reaction evidence="6 9">
        <text>lipid IVA (E. coli) + CMP-3-deoxy-beta-D-manno-octulosonate = alpha-Kdo-(2-&gt;6)-lipid IVA (E. coli) + CMP + H(+)</text>
        <dbReference type="Rhea" id="RHEA:28066"/>
        <dbReference type="ChEBI" id="CHEBI:15378"/>
        <dbReference type="ChEBI" id="CHEBI:58603"/>
        <dbReference type="ChEBI" id="CHEBI:60364"/>
        <dbReference type="ChEBI" id="CHEBI:60377"/>
        <dbReference type="ChEBI" id="CHEBI:85987"/>
        <dbReference type="EC" id="2.4.99.12"/>
    </reaction>
</comment>
<comment type="pathway">
    <text evidence="1 9">Bacterial outer membrane biogenesis; LPS core biosynthesis.</text>
</comment>
<evidence type="ECO:0000256" key="8">
    <source>
        <dbReference type="PIRSR" id="PIRSR639901-2"/>
    </source>
</evidence>
<dbReference type="Gene3D" id="3.40.50.2000">
    <property type="entry name" value="Glycogen Phosphorylase B"/>
    <property type="match status" value="1"/>
</dbReference>
<feature type="domain" description="3-deoxy-D-manno-octulosonic-acid transferase N-terminal" evidence="10">
    <location>
        <begin position="22"/>
        <end position="198"/>
    </location>
</feature>
<sequence>MAEGEQGLSRTASMDGRFRRGRWGRYLERTPGTGCPRIWFHAASVGEVTGAMAPLLAVKEKNPDARLFLSVGTPQGFRFAAAGLGRAATVIPAPLDLPWVVKRALDWVSPDVYVVFESEFWPILFGVLRRRSIPSLLLNGRISRRSARNYRSLGVLFRPIFRQLSVLAMKTDEDREHAVAAGAPPERVQVLGSAKYDALLYRTRAADLEKWRRLLRIPDGSPVVVGGSLRGSECLVLLEIFARMRALRPDLVGVFVPRHLENVPRMAKWLSDRRQRFHKLSDLEAAGSRREAPVVLVDRIGVLLNLYAFGDLIFCGGTLEPVGGHNIVEPAAWGKPVFYGPHVEKVQTEHQVLAAHGAGIQVSDAGELEARWMHFLDHPDALQAKGAGARAAVGKLAGVAEAQAALILEVLKRRAAG</sequence>
<evidence type="ECO:0000313" key="11">
    <source>
        <dbReference type="EMBL" id="QCQ21804.1"/>
    </source>
</evidence>
<evidence type="ECO:0000259" key="10">
    <source>
        <dbReference type="Pfam" id="PF04413"/>
    </source>
</evidence>
<dbReference type="Pfam" id="PF04413">
    <property type="entry name" value="Glycos_transf_N"/>
    <property type="match status" value="1"/>
</dbReference>
<feature type="active site" description="Proton acceptor" evidence="7">
    <location>
        <position position="47"/>
    </location>
</feature>
<dbReference type="InterPro" id="IPR038107">
    <property type="entry name" value="Glycos_transf_N_sf"/>
</dbReference>
<keyword evidence="4 9" id="KW-0808">Transferase</keyword>
<evidence type="ECO:0000256" key="6">
    <source>
        <dbReference type="ARBA" id="ARBA00049183"/>
    </source>
</evidence>
<dbReference type="EMBL" id="CP040098">
    <property type="protein sequence ID" value="QCQ21804.1"/>
    <property type="molecule type" value="Genomic_DNA"/>
</dbReference>
<keyword evidence="9" id="KW-0448">Lipopolysaccharide biosynthesis</keyword>
<dbReference type="InterPro" id="IPR039901">
    <property type="entry name" value="Kdotransferase"/>
</dbReference>
<proteinExistence type="inferred from homology"/>
<dbReference type="PANTHER" id="PTHR42755:SF1">
    <property type="entry name" value="3-DEOXY-D-MANNO-OCTULOSONIC ACID TRANSFERASE, MITOCHONDRIAL-RELATED"/>
    <property type="match status" value="1"/>
</dbReference>
<evidence type="ECO:0000256" key="7">
    <source>
        <dbReference type="PIRSR" id="PIRSR639901-1"/>
    </source>
</evidence>
<protein>
    <recommendedName>
        <fullName evidence="3 9">3-deoxy-D-manno-octulosonic acid transferase</fullName>
        <shortName evidence="9">Kdo transferase</shortName>
        <ecNumber evidence="2 9">2.4.99.12</ecNumber>
    </recommendedName>
    <alternativeName>
        <fullName evidence="5 9">Lipid IV(A) 3-deoxy-D-manno-octulosonic acid transferase</fullName>
    </alternativeName>
</protein>
<evidence type="ECO:0000256" key="9">
    <source>
        <dbReference type="RuleBase" id="RU365103"/>
    </source>
</evidence>
<dbReference type="SUPFAM" id="SSF53756">
    <property type="entry name" value="UDP-Glycosyltransferase/glycogen phosphorylase"/>
    <property type="match status" value="1"/>
</dbReference>
<dbReference type="GO" id="GO:0005886">
    <property type="term" value="C:plasma membrane"/>
    <property type="evidence" value="ECO:0007669"/>
    <property type="project" value="UniProtKB-SubCell"/>
</dbReference>
<gene>
    <name evidence="11" type="ORF">FDQ92_06175</name>
</gene>
<dbReference type="EC" id="2.4.99.12" evidence="2 9"/>
<dbReference type="GO" id="GO:0009244">
    <property type="term" value="P:lipopolysaccharide core region biosynthetic process"/>
    <property type="evidence" value="ECO:0007669"/>
    <property type="project" value="UniProtKB-UniRule"/>
</dbReference>
<reference evidence="11 12" key="1">
    <citation type="submission" date="2019-05" db="EMBL/GenBank/DDBJ databases">
        <title>The Complete Genome Sequence of the n-alkane-degrading Desulfoglaeba alkanexedens ALDC reveals multiple alkylsuccinate synthase gene clusters.</title>
        <authorList>
            <person name="Callaghan A.V."/>
            <person name="Davidova I.A."/>
            <person name="Duncan K.E."/>
            <person name="Morris B."/>
            <person name="McInerney M.J."/>
        </authorList>
    </citation>
    <scope>NUCLEOTIDE SEQUENCE [LARGE SCALE GENOMIC DNA]</scope>
    <source>
        <strain evidence="11 12">ALDC</strain>
    </source>
</reference>
<dbReference type="UniPathway" id="UPA00958"/>
<dbReference type="OrthoDB" id="9789797at2"/>
<dbReference type="AlphaFoldDB" id="A0A4P8L267"/>
<comment type="function">
    <text evidence="9">Involved in lipopolysaccharide (LPS) biosynthesis. Catalyzes the transfer of 3-deoxy-D-manno-octulosonate (Kdo) residue(s) from CMP-Kdo to lipid IV(A), the tetraacyldisaccharide-1,4'-bisphosphate precursor of lipid A.</text>
</comment>
<evidence type="ECO:0000256" key="2">
    <source>
        <dbReference type="ARBA" id="ARBA00012621"/>
    </source>
</evidence>
<evidence type="ECO:0000313" key="12">
    <source>
        <dbReference type="Proteomes" id="UP000298602"/>
    </source>
</evidence>
<comment type="subcellular location">
    <subcellularLocation>
        <location evidence="9">Cell membrane</location>
    </subcellularLocation>
</comment>
<evidence type="ECO:0000256" key="5">
    <source>
        <dbReference type="ARBA" id="ARBA00031445"/>
    </source>
</evidence>
<evidence type="ECO:0000256" key="4">
    <source>
        <dbReference type="ARBA" id="ARBA00022679"/>
    </source>
</evidence>
<dbReference type="PANTHER" id="PTHR42755">
    <property type="entry name" value="3-DEOXY-MANNO-OCTULOSONATE CYTIDYLYLTRANSFERASE"/>
    <property type="match status" value="1"/>
</dbReference>
<name>A0A4P8L267_9BACT</name>
<dbReference type="InterPro" id="IPR007507">
    <property type="entry name" value="Glycos_transf_N"/>
</dbReference>
<dbReference type="Gene3D" id="3.40.50.11720">
    <property type="entry name" value="3-Deoxy-D-manno-octulosonic-acid transferase, N-terminal domain"/>
    <property type="match status" value="1"/>
</dbReference>
<keyword evidence="9" id="KW-0472">Membrane</keyword>
<feature type="site" description="Transition state stabilizer" evidence="8">
    <location>
        <position position="117"/>
    </location>
</feature>
<feature type="site" description="Transition state stabilizer" evidence="8">
    <location>
        <position position="195"/>
    </location>
</feature>
<evidence type="ECO:0000256" key="3">
    <source>
        <dbReference type="ARBA" id="ARBA00019077"/>
    </source>
</evidence>
<evidence type="ECO:0000256" key="1">
    <source>
        <dbReference type="ARBA" id="ARBA00004713"/>
    </source>
</evidence>
<reference evidence="11 12" key="2">
    <citation type="submission" date="2019-05" db="EMBL/GenBank/DDBJ databases">
        <authorList>
            <person name="Suflita J.M."/>
            <person name="Marks C.R."/>
        </authorList>
    </citation>
    <scope>NUCLEOTIDE SEQUENCE [LARGE SCALE GENOMIC DNA]</scope>
    <source>
        <strain evidence="11 12">ALDC</strain>
    </source>
</reference>
<keyword evidence="12" id="KW-1185">Reference proteome</keyword>
<dbReference type="KEGG" id="dax:FDQ92_06175"/>
<dbReference type="GO" id="GO:0043842">
    <property type="term" value="F:Kdo transferase activity"/>
    <property type="evidence" value="ECO:0007669"/>
    <property type="project" value="UniProtKB-EC"/>
</dbReference>
<accession>A0A4P8L267</accession>
<comment type="similarity">
    <text evidence="9">Belongs to the glycosyltransferase group 1 family.</text>
</comment>